<dbReference type="EMBL" id="ANNX02000020">
    <property type="protein sequence ID" value="KYC42344.1"/>
    <property type="molecule type" value="Genomic_DNA"/>
</dbReference>
<accession>A0A139XCB8</accession>
<name>A0A139XCB8_9CYAN</name>
<evidence type="ECO:0000313" key="1">
    <source>
        <dbReference type="EMBL" id="KYC42344.1"/>
    </source>
</evidence>
<evidence type="ECO:0000313" key="2">
    <source>
        <dbReference type="Proteomes" id="UP000076925"/>
    </source>
</evidence>
<dbReference type="AlphaFoldDB" id="A0A139XCB8"/>
<keyword evidence="2" id="KW-1185">Reference proteome</keyword>
<comment type="caution">
    <text evidence="1">The sequence shown here is derived from an EMBL/GenBank/DDBJ whole genome shotgun (WGS) entry which is preliminary data.</text>
</comment>
<proteinExistence type="predicted"/>
<reference evidence="1 2" key="1">
    <citation type="journal article" date="2013" name="Genome Biol. Evol.">
        <title>Genomes of Stigonematalean cyanobacteria (subsection V) and the evolution of oxygenic photosynthesis from prokaryotes to plastids.</title>
        <authorList>
            <person name="Dagan T."/>
            <person name="Roettger M."/>
            <person name="Stucken K."/>
            <person name="Landan G."/>
            <person name="Koch R."/>
            <person name="Major P."/>
            <person name="Gould S.B."/>
            <person name="Goremykin V.V."/>
            <person name="Rippka R."/>
            <person name="Tandeau de Marsac N."/>
            <person name="Gugger M."/>
            <person name="Lockhart P.J."/>
            <person name="Allen J.F."/>
            <person name="Brune I."/>
            <person name="Maus I."/>
            <person name="Puhler A."/>
            <person name="Martin W.F."/>
        </authorList>
    </citation>
    <scope>NUCLEOTIDE SEQUENCE [LARGE SCALE GENOMIC DNA]</scope>
    <source>
        <strain evidence="1 2">PCC 7110</strain>
    </source>
</reference>
<organism evidence="1 2">
    <name type="scientific">Scytonema hofmannii PCC 7110</name>
    <dbReference type="NCBI Taxonomy" id="128403"/>
    <lineage>
        <taxon>Bacteria</taxon>
        <taxon>Bacillati</taxon>
        <taxon>Cyanobacteriota</taxon>
        <taxon>Cyanophyceae</taxon>
        <taxon>Nostocales</taxon>
        <taxon>Scytonemataceae</taxon>
        <taxon>Scytonema</taxon>
    </lineage>
</organism>
<sequence>MAKITISQLHTVDSASIQELTNAEIDTTKGGLVPLPAELFGGTLESLQKYLSDGVLKSLGLGV</sequence>
<dbReference type="OrthoDB" id="9877742at2"/>
<gene>
    <name evidence="1" type="ORF">WA1_20455</name>
</gene>
<dbReference type="Proteomes" id="UP000076925">
    <property type="component" value="Unassembled WGS sequence"/>
</dbReference>
<dbReference type="RefSeq" id="WP_017741685.1">
    <property type="nucleotide sequence ID" value="NZ_KQ976354.1"/>
</dbReference>
<protein>
    <submittedName>
        <fullName evidence="1">Uncharacterized protein</fullName>
    </submittedName>
</protein>